<dbReference type="AlphaFoldDB" id="A0A1I6D442"/>
<dbReference type="Proteomes" id="UP000199584">
    <property type="component" value="Unassembled WGS sequence"/>
</dbReference>
<evidence type="ECO:0000256" key="1">
    <source>
        <dbReference type="ARBA" id="ARBA00022630"/>
    </source>
</evidence>
<dbReference type="OrthoDB" id="6398207at2"/>
<keyword evidence="1" id="KW-0285">Flavoprotein</keyword>
<gene>
    <name evidence="4" type="ORF">SAMN05660706_10544</name>
</gene>
<dbReference type="EMBL" id="FOYM01000005">
    <property type="protein sequence ID" value="SFR00215.1"/>
    <property type="molecule type" value="Genomic_DNA"/>
</dbReference>
<evidence type="ECO:0000259" key="3">
    <source>
        <dbReference type="Pfam" id="PF03358"/>
    </source>
</evidence>
<name>A0A1I6D442_9FIRM</name>
<dbReference type="Pfam" id="PF03358">
    <property type="entry name" value="FMN_red"/>
    <property type="match status" value="1"/>
</dbReference>
<proteinExistence type="predicted"/>
<sequence length="206" mass="22109">MHIIAVNGSHRKGKNTAALLGVVLEEAAALGATTELLELADYNIKHCLSCNKCLGRPQCNITDDDMAMIGKKLLAADGIVLGSPVYWANVTTLMKNFMDRTRYMHMVKNMLAGKVGGAVTNAGLRNGGQEAALRIMEFFLAAQGLHVVDSRNQDGPIMTVGVAGSLQADIKDGKVVWRKGALEDEAAVLAARHLGKNMVQLIQQLK</sequence>
<dbReference type="Gene3D" id="3.40.50.360">
    <property type="match status" value="1"/>
</dbReference>
<evidence type="ECO:0000313" key="4">
    <source>
        <dbReference type="EMBL" id="SFR00215.1"/>
    </source>
</evidence>
<organism evidence="4 5">
    <name type="scientific">Desulfoscipio geothermicus DSM 3669</name>
    <dbReference type="NCBI Taxonomy" id="1121426"/>
    <lineage>
        <taxon>Bacteria</taxon>
        <taxon>Bacillati</taxon>
        <taxon>Bacillota</taxon>
        <taxon>Clostridia</taxon>
        <taxon>Eubacteriales</taxon>
        <taxon>Desulfallaceae</taxon>
        <taxon>Desulfoscipio</taxon>
    </lineage>
</organism>
<keyword evidence="5" id="KW-1185">Reference proteome</keyword>
<dbReference type="InterPro" id="IPR051796">
    <property type="entry name" value="ISF_SsuE-like"/>
</dbReference>
<dbReference type="PANTHER" id="PTHR43278:SF1">
    <property type="entry name" value="IRON-SULFUR FLAVOPROTEIN MJ1083"/>
    <property type="match status" value="1"/>
</dbReference>
<evidence type="ECO:0000313" key="5">
    <source>
        <dbReference type="Proteomes" id="UP000199584"/>
    </source>
</evidence>
<accession>A0A1I6D442</accession>
<dbReference type="RefSeq" id="WP_092482223.1">
    <property type="nucleotide sequence ID" value="NZ_FOYM01000005.1"/>
</dbReference>
<dbReference type="GO" id="GO:0016491">
    <property type="term" value="F:oxidoreductase activity"/>
    <property type="evidence" value="ECO:0007669"/>
    <property type="project" value="InterPro"/>
</dbReference>
<feature type="domain" description="NADPH-dependent FMN reductase-like" evidence="3">
    <location>
        <begin position="1"/>
        <end position="149"/>
    </location>
</feature>
<keyword evidence="2" id="KW-0288">FMN</keyword>
<protein>
    <submittedName>
        <fullName evidence="4">Multimeric flavodoxin WrbA</fullName>
    </submittedName>
</protein>
<dbReference type="InterPro" id="IPR029039">
    <property type="entry name" value="Flavoprotein-like_sf"/>
</dbReference>
<dbReference type="SUPFAM" id="SSF52218">
    <property type="entry name" value="Flavoproteins"/>
    <property type="match status" value="1"/>
</dbReference>
<dbReference type="STRING" id="39060.SAMN05660706_10544"/>
<dbReference type="InterPro" id="IPR005025">
    <property type="entry name" value="FMN_Rdtase-like_dom"/>
</dbReference>
<evidence type="ECO:0000256" key="2">
    <source>
        <dbReference type="ARBA" id="ARBA00022643"/>
    </source>
</evidence>
<reference evidence="5" key="1">
    <citation type="submission" date="2016-10" db="EMBL/GenBank/DDBJ databases">
        <authorList>
            <person name="Varghese N."/>
            <person name="Submissions S."/>
        </authorList>
    </citation>
    <scope>NUCLEOTIDE SEQUENCE [LARGE SCALE GENOMIC DNA]</scope>
    <source>
        <strain evidence="5">DSM 3669</strain>
    </source>
</reference>
<dbReference type="PANTHER" id="PTHR43278">
    <property type="entry name" value="NAD(P)H-DEPENDENT FMN-CONTAINING OXIDOREDUCTASE YWQN-RELATED"/>
    <property type="match status" value="1"/>
</dbReference>